<dbReference type="SUPFAM" id="SSF56672">
    <property type="entry name" value="DNA/RNA polymerases"/>
    <property type="match status" value="1"/>
</dbReference>
<evidence type="ECO:0000256" key="1">
    <source>
        <dbReference type="SAM" id="Phobius"/>
    </source>
</evidence>
<dbReference type="STRING" id="4232.A0A251SN59"/>
<gene>
    <name evidence="3" type="ORF">HannXRQ_Chr13g0389411</name>
</gene>
<evidence type="ECO:0000313" key="3">
    <source>
        <dbReference type="EMBL" id="OTG00295.1"/>
    </source>
</evidence>
<keyword evidence="3" id="KW-0808">Transferase</keyword>
<proteinExistence type="predicted"/>
<organism evidence="3 4">
    <name type="scientific">Helianthus annuus</name>
    <name type="common">Common sunflower</name>
    <dbReference type="NCBI Taxonomy" id="4232"/>
    <lineage>
        <taxon>Eukaryota</taxon>
        <taxon>Viridiplantae</taxon>
        <taxon>Streptophyta</taxon>
        <taxon>Embryophyta</taxon>
        <taxon>Tracheophyta</taxon>
        <taxon>Spermatophyta</taxon>
        <taxon>Magnoliopsida</taxon>
        <taxon>eudicotyledons</taxon>
        <taxon>Gunneridae</taxon>
        <taxon>Pentapetalae</taxon>
        <taxon>asterids</taxon>
        <taxon>campanulids</taxon>
        <taxon>Asterales</taxon>
        <taxon>Asteraceae</taxon>
        <taxon>Asteroideae</taxon>
        <taxon>Heliantheae alliance</taxon>
        <taxon>Heliantheae</taxon>
        <taxon>Helianthus</taxon>
    </lineage>
</organism>
<keyword evidence="3" id="KW-0548">Nucleotidyltransferase</keyword>
<dbReference type="Pfam" id="PF13966">
    <property type="entry name" value="zf-RVT"/>
    <property type="match status" value="1"/>
</dbReference>
<feature type="domain" description="Reverse transcriptase" evidence="2">
    <location>
        <begin position="1"/>
        <end position="196"/>
    </location>
</feature>
<feature type="transmembrane region" description="Helical" evidence="1">
    <location>
        <begin position="81"/>
        <end position="98"/>
    </location>
</feature>
<keyword evidence="1" id="KW-0812">Transmembrane</keyword>
<dbReference type="PANTHER" id="PTHR33116">
    <property type="entry name" value="REVERSE TRANSCRIPTASE ZINC-BINDING DOMAIN-CONTAINING PROTEIN-RELATED-RELATED"/>
    <property type="match status" value="1"/>
</dbReference>
<dbReference type="PANTHER" id="PTHR33116:SF76">
    <property type="entry name" value="DUF4283 DOMAIN-CONTAINING PROTEIN"/>
    <property type="match status" value="1"/>
</dbReference>
<dbReference type="InterPro" id="IPR043502">
    <property type="entry name" value="DNA/RNA_pol_sf"/>
</dbReference>
<dbReference type="EMBL" id="CM007902">
    <property type="protein sequence ID" value="OTG00295.1"/>
    <property type="molecule type" value="Genomic_DNA"/>
</dbReference>
<keyword evidence="4" id="KW-1185">Reference proteome</keyword>
<dbReference type="AlphaFoldDB" id="A0A251SN59"/>
<reference evidence="4" key="1">
    <citation type="journal article" date="2017" name="Nature">
        <title>The sunflower genome provides insights into oil metabolism, flowering and Asterid evolution.</title>
        <authorList>
            <person name="Badouin H."/>
            <person name="Gouzy J."/>
            <person name="Grassa C.J."/>
            <person name="Murat F."/>
            <person name="Staton S.E."/>
            <person name="Cottret L."/>
            <person name="Lelandais-Briere C."/>
            <person name="Owens G.L."/>
            <person name="Carrere S."/>
            <person name="Mayjonade B."/>
            <person name="Legrand L."/>
            <person name="Gill N."/>
            <person name="Kane N.C."/>
            <person name="Bowers J.E."/>
            <person name="Hubner S."/>
            <person name="Bellec A."/>
            <person name="Berard A."/>
            <person name="Berges H."/>
            <person name="Blanchet N."/>
            <person name="Boniface M.C."/>
            <person name="Brunel D."/>
            <person name="Catrice O."/>
            <person name="Chaidir N."/>
            <person name="Claudel C."/>
            <person name="Donnadieu C."/>
            <person name="Faraut T."/>
            <person name="Fievet G."/>
            <person name="Helmstetter N."/>
            <person name="King M."/>
            <person name="Knapp S.J."/>
            <person name="Lai Z."/>
            <person name="Le Paslier M.C."/>
            <person name="Lippi Y."/>
            <person name="Lorenzon L."/>
            <person name="Mandel J.R."/>
            <person name="Marage G."/>
            <person name="Marchand G."/>
            <person name="Marquand E."/>
            <person name="Bret-Mestries E."/>
            <person name="Morien E."/>
            <person name="Nambeesan S."/>
            <person name="Nguyen T."/>
            <person name="Pegot-Espagnet P."/>
            <person name="Pouilly N."/>
            <person name="Raftis F."/>
            <person name="Sallet E."/>
            <person name="Schiex T."/>
            <person name="Thomas J."/>
            <person name="Vandecasteele C."/>
            <person name="Vares D."/>
            <person name="Vear F."/>
            <person name="Vautrin S."/>
            <person name="Crespi M."/>
            <person name="Mangin B."/>
            <person name="Burke J.M."/>
            <person name="Salse J."/>
            <person name="Munos S."/>
            <person name="Vincourt P."/>
            <person name="Rieseberg L.H."/>
            <person name="Langlade N.B."/>
        </authorList>
    </citation>
    <scope>NUCLEOTIDE SEQUENCE [LARGE SCALE GENOMIC DNA]</scope>
    <source>
        <strain evidence="4">cv. SF193</strain>
    </source>
</reference>
<keyword evidence="1" id="KW-1133">Transmembrane helix</keyword>
<dbReference type="OMA" id="WQGIMHG"/>
<feature type="transmembrane region" description="Helical" evidence="1">
    <location>
        <begin position="45"/>
        <end position="69"/>
    </location>
</feature>
<accession>A0A251SN59</accession>
<sequence>MHNYHRNHGPPRCAFKVDIQKAYDTVDWNFLKQILMGFGFHPKMVSWIMVCVSTTSFSVGLHGNLYGYFKGKRGLRQGDPISPYLFTLVMEVLTLILQKQVDLSLEFRFHNKCEKQRIINLCFADDLFMFARGDKNSAKVIMDSLNLFKSMSGLVPSMSKSTVYFANVSNNVKGLIRSFMPFEEGTLPVRYLGVPLITSRLVYGDCKRIVENMEAKITDWKVKSLSFAGRLQLIRSVLSSMHVYWASVFVLPKRVTMELEEKMRRFLWAQGNSIKGKAKVKWSSLCLPKQEGGLGIRRVADMNNALMVSHVWSLLTCRESLWVKWVHLYHLRDRSFWDVPAKNNVAWSWRKMLQLRPIIRKHIWMEIGDGLKTFAWFDIWDDACPLSYFLTPRMIANAGFGMQTKVAELWEFGGWRWPNAWIQRFPGLLTMRAINLNPSIQDRVVWRSSQGSIVDYGTSMVWEEIRTSQSVVPWANIVWFPQAIPRHSFVLWLLIKKKLKTQDVMMSWASSGNMNFNLMCCSLCTSGPDSHEHLFFECSYACCIWHGVRDLVDMGTIDSSWDAVYNHLLQHADSKKVFHIVGRLVVGAAVYFVWQERNQRLFSSKKRSASQLVELILNTIRMKMHSMKFKRSVQATRVLHLWSLPRGLLIDDDDCG</sequence>
<dbReference type="InterPro" id="IPR000477">
    <property type="entry name" value="RT_dom"/>
</dbReference>
<keyword evidence="1" id="KW-0472">Membrane</keyword>
<dbReference type="Proteomes" id="UP000215914">
    <property type="component" value="Chromosome 13"/>
</dbReference>
<evidence type="ECO:0000259" key="2">
    <source>
        <dbReference type="PROSITE" id="PS50878"/>
    </source>
</evidence>
<protein>
    <submittedName>
        <fullName evidence="3">Putative reverse transcriptase domain, Reverse transcriptase zinc-binding domain protein</fullName>
    </submittedName>
</protein>
<dbReference type="GO" id="GO:0003964">
    <property type="term" value="F:RNA-directed DNA polymerase activity"/>
    <property type="evidence" value="ECO:0007669"/>
    <property type="project" value="UniProtKB-KW"/>
</dbReference>
<dbReference type="InParanoid" id="A0A251SN59"/>
<dbReference type="InterPro" id="IPR026960">
    <property type="entry name" value="RVT-Znf"/>
</dbReference>
<evidence type="ECO:0000313" key="4">
    <source>
        <dbReference type="Proteomes" id="UP000215914"/>
    </source>
</evidence>
<keyword evidence="3" id="KW-0695">RNA-directed DNA polymerase</keyword>
<name>A0A251SN59_HELAN</name>
<dbReference type="PROSITE" id="PS50878">
    <property type="entry name" value="RT_POL"/>
    <property type="match status" value="1"/>
</dbReference>
<dbReference type="Pfam" id="PF00078">
    <property type="entry name" value="RVT_1"/>
    <property type="match status" value="1"/>
</dbReference>